<dbReference type="OrthoDB" id="4062651at2759"/>
<reference evidence="1" key="1">
    <citation type="journal article" date="2020" name="Stud. Mycol.">
        <title>101 Dothideomycetes genomes: a test case for predicting lifestyles and emergence of pathogens.</title>
        <authorList>
            <person name="Haridas S."/>
            <person name="Albert R."/>
            <person name="Binder M."/>
            <person name="Bloem J."/>
            <person name="Labutti K."/>
            <person name="Salamov A."/>
            <person name="Andreopoulos B."/>
            <person name="Baker S."/>
            <person name="Barry K."/>
            <person name="Bills G."/>
            <person name="Bluhm B."/>
            <person name="Cannon C."/>
            <person name="Castanera R."/>
            <person name="Culley D."/>
            <person name="Daum C."/>
            <person name="Ezra D."/>
            <person name="Gonzalez J."/>
            <person name="Henrissat B."/>
            <person name="Kuo A."/>
            <person name="Liang C."/>
            <person name="Lipzen A."/>
            <person name="Lutzoni F."/>
            <person name="Magnuson J."/>
            <person name="Mondo S."/>
            <person name="Nolan M."/>
            <person name="Ohm R."/>
            <person name="Pangilinan J."/>
            <person name="Park H.-J."/>
            <person name="Ramirez L."/>
            <person name="Alfaro M."/>
            <person name="Sun H."/>
            <person name="Tritt A."/>
            <person name="Yoshinaga Y."/>
            <person name="Zwiers L.-H."/>
            <person name="Turgeon B."/>
            <person name="Goodwin S."/>
            <person name="Spatafora J."/>
            <person name="Crous P."/>
            <person name="Grigoriev I."/>
        </authorList>
    </citation>
    <scope>NUCLEOTIDE SEQUENCE</scope>
    <source>
        <strain evidence="1">Tuck. ex Michener</strain>
    </source>
</reference>
<keyword evidence="2" id="KW-1185">Reference proteome</keyword>
<sequence length="105" mass="12069">MSIDQPQEGSLGAPNIRTKRDLTNLCEVEDYETGAFKRSTFTYVDDEDIVWFGQAPGVRKFDLTTEDLNRLLQRIPDEKIYPLKTASTSIVSKADRKKLYVKRPK</sequence>
<accession>A0A6A6HNC9</accession>
<gene>
    <name evidence="1" type="ORF">EV356DRAFT_504424</name>
</gene>
<organism evidence="1 2">
    <name type="scientific">Viridothelium virens</name>
    <name type="common">Speckled blister lichen</name>
    <name type="synonym">Trypethelium virens</name>
    <dbReference type="NCBI Taxonomy" id="1048519"/>
    <lineage>
        <taxon>Eukaryota</taxon>
        <taxon>Fungi</taxon>
        <taxon>Dikarya</taxon>
        <taxon>Ascomycota</taxon>
        <taxon>Pezizomycotina</taxon>
        <taxon>Dothideomycetes</taxon>
        <taxon>Dothideomycetes incertae sedis</taxon>
        <taxon>Trypetheliales</taxon>
        <taxon>Trypetheliaceae</taxon>
        <taxon>Viridothelium</taxon>
    </lineage>
</organism>
<evidence type="ECO:0000313" key="2">
    <source>
        <dbReference type="Proteomes" id="UP000800092"/>
    </source>
</evidence>
<name>A0A6A6HNC9_VIRVR</name>
<protein>
    <submittedName>
        <fullName evidence="1">Uncharacterized protein</fullName>
    </submittedName>
</protein>
<dbReference type="AlphaFoldDB" id="A0A6A6HNC9"/>
<evidence type="ECO:0000313" key="1">
    <source>
        <dbReference type="EMBL" id="KAF2239053.1"/>
    </source>
</evidence>
<proteinExistence type="predicted"/>
<dbReference type="Proteomes" id="UP000800092">
    <property type="component" value="Unassembled WGS sequence"/>
</dbReference>
<dbReference type="EMBL" id="ML991774">
    <property type="protein sequence ID" value="KAF2239053.1"/>
    <property type="molecule type" value="Genomic_DNA"/>
</dbReference>